<keyword evidence="7" id="KW-1015">Disulfide bond</keyword>
<dbReference type="AlphaFoldDB" id="A0A7C3MIY0"/>
<feature type="region of interest" description="Interaction with tRNA" evidence="9">
    <location>
        <begin position="150"/>
        <end position="152"/>
    </location>
</feature>
<dbReference type="NCBIfam" id="NF001138">
    <property type="entry name" value="PRK00143.1"/>
    <property type="match status" value="1"/>
</dbReference>
<gene>
    <name evidence="9 12" type="primary">mnmA</name>
    <name evidence="12" type="ORF">ENW00_02705</name>
</gene>
<dbReference type="GO" id="GO:0000049">
    <property type="term" value="F:tRNA binding"/>
    <property type="evidence" value="ECO:0007669"/>
    <property type="project" value="UniProtKB-KW"/>
</dbReference>
<dbReference type="InterPro" id="IPR023382">
    <property type="entry name" value="MnmA-like_central_sf"/>
</dbReference>
<evidence type="ECO:0000256" key="5">
    <source>
        <dbReference type="ARBA" id="ARBA00022840"/>
    </source>
</evidence>
<evidence type="ECO:0000259" key="11">
    <source>
        <dbReference type="Pfam" id="PF20259"/>
    </source>
</evidence>
<feature type="domain" description="tRNA-specific 2-thiouridylase MnmA-like C-terminal" evidence="10">
    <location>
        <begin position="278"/>
        <end position="353"/>
    </location>
</feature>
<evidence type="ECO:0000256" key="6">
    <source>
        <dbReference type="ARBA" id="ARBA00022884"/>
    </source>
</evidence>
<keyword evidence="1 9" id="KW-0820">tRNA-binding</keyword>
<comment type="caution">
    <text evidence="12">The sequence shown here is derived from an EMBL/GenBank/DDBJ whole genome shotgun (WGS) entry which is preliminary data.</text>
</comment>
<dbReference type="GO" id="GO:0005524">
    <property type="term" value="F:ATP binding"/>
    <property type="evidence" value="ECO:0007669"/>
    <property type="project" value="UniProtKB-KW"/>
</dbReference>
<comment type="caution">
    <text evidence="9">Lacks conserved residue(s) required for the propagation of feature annotation.</text>
</comment>
<sequence length="366" mass="41841">MREKIKVAVGMSGGVDSSVTALLLKKEGFEVIGLTMNIALTPQERYEACCSWSSINDAMRVAHSLGIPHFVVNLKKEFEERIIKYFIDSYINGYTPNPCVFCNRLIKFDLLLRKAQELGAEYLATGHYVRKVWDPLKNVFLLKRAKDQKKDQSYFLSFLTQDQISKALFPLGNLTKEEVRRIARDNGLIVAEKGESQEICFLPDKDYRKFLKQYVNEKSGKIVTEDGKIVGYHDGIFSFTIGQRRGLKVALGKPVYVKDIDTKSGNVFVAEKEKIFRREVYAVNVNYPSYIPEEKELRVNAMIRYNMKPSPATLHILSEKEVFVVFDEPQWAVTPGQILVCYKDDFVLCGGVIEREKKLGKIKFSS</sequence>
<dbReference type="Gene3D" id="3.40.50.620">
    <property type="entry name" value="HUPs"/>
    <property type="match status" value="1"/>
</dbReference>
<organism evidence="12">
    <name type="scientific">Dictyoglomus thermophilum</name>
    <dbReference type="NCBI Taxonomy" id="14"/>
    <lineage>
        <taxon>Bacteria</taxon>
        <taxon>Pseudomonadati</taxon>
        <taxon>Dictyoglomota</taxon>
        <taxon>Dictyoglomia</taxon>
        <taxon>Dictyoglomales</taxon>
        <taxon>Dictyoglomaceae</taxon>
        <taxon>Dictyoglomus</taxon>
    </lineage>
</organism>
<comment type="similarity">
    <text evidence="9">Belongs to the MnmA/TRMU family.</text>
</comment>
<comment type="catalytic activity">
    <reaction evidence="8 9">
        <text>S-sulfanyl-L-cysteinyl-[protein] + uridine(34) in tRNA + AH2 + ATP = 2-thiouridine(34) in tRNA + L-cysteinyl-[protein] + A + AMP + diphosphate + H(+)</text>
        <dbReference type="Rhea" id="RHEA:47032"/>
        <dbReference type="Rhea" id="RHEA-COMP:10131"/>
        <dbReference type="Rhea" id="RHEA-COMP:11726"/>
        <dbReference type="Rhea" id="RHEA-COMP:11727"/>
        <dbReference type="Rhea" id="RHEA-COMP:11728"/>
        <dbReference type="ChEBI" id="CHEBI:13193"/>
        <dbReference type="ChEBI" id="CHEBI:15378"/>
        <dbReference type="ChEBI" id="CHEBI:17499"/>
        <dbReference type="ChEBI" id="CHEBI:29950"/>
        <dbReference type="ChEBI" id="CHEBI:30616"/>
        <dbReference type="ChEBI" id="CHEBI:33019"/>
        <dbReference type="ChEBI" id="CHEBI:61963"/>
        <dbReference type="ChEBI" id="CHEBI:65315"/>
        <dbReference type="ChEBI" id="CHEBI:87170"/>
        <dbReference type="ChEBI" id="CHEBI:456215"/>
        <dbReference type="EC" id="2.8.1.13"/>
    </reaction>
</comment>
<dbReference type="GO" id="GO:0005737">
    <property type="term" value="C:cytoplasm"/>
    <property type="evidence" value="ECO:0007669"/>
    <property type="project" value="UniProtKB-SubCell"/>
</dbReference>
<keyword evidence="5 9" id="KW-0067">ATP-binding</keyword>
<feature type="domain" description="tRNA-specific 2-thiouridylase MnmA-like central" evidence="11">
    <location>
        <begin position="209"/>
        <end position="270"/>
    </location>
</feature>
<dbReference type="InterPro" id="IPR046884">
    <property type="entry name" value="MnmA-like_central"/>
</dbReference>
<feature type="binding site" evidence="9">
    <location>
        <begin position="10"/>
        <end position="17"/>
    </location>
    <ligand>
        <name>ATP</name>
        <dbReference type="ChEBI" id="CHEBI:30616"/>
    </ligand>
</feature>
<evidence type="ECO:0000256" key="8">
    <source>
        <dbReference type="ARBA" id="ARBA00051542"/>
    </source>
</evidence>
<comment type="subcellular location">
    <subcellularLocation>
        <location evidence="9">Cytoplasm</location>
    </subcellularLocation>
</comment>
<dbReference type="EMBL" id="DTIN01000009">
    <property type="protein sequence ID" value="HFX13053.1"/>
    <property type="molecule type" value="Genomic_DNA"/>
</dbReference>
<dbReference type="Pfam" id="PF20259">
    <property type="entry name" value="tRNA_Me_trans_M"/>
    <property type="match status" value="1"/>
</dbReference>
<dbReference type="InterPro" id="IPR046885">
    <property type="entry name" value="MnmA-like_C"/>
</dbReference>
<keyword evidence="9" id="KW-0963">Cytoplasm</keyword>
<dbReference type="FunFam" id="3.40.50.620:FF:000115">
    <property type="entry name" value="tRNA-specific 2-thiouridylase MnmA"/>
    <property type="match status" value="1"/>
</dbReference>
<evidence type="ECO:0000256" key="1">
    <source>
        <dbReference type="ARBA" id="ARBA00022555"/>
    </source>
</evidence>
<keyword evidence="2 9" id="KW-0808">Transferase</keyword>
<dbReference type="CDD" id="cd01998">
    <property type="entry name" value="MnmA_TRMU-like"/>
    <property type="match status" value="1"/>
</dbReference>
<feature type="site" description="Interaction with tRNA" evidence="9">
    <location>
        <position position="337"/>
    </location>
</feature>
<feature type="site" description="Interaction with tRNA" evidence="9">
    <location>
        <position position="127"/>
    </location>
</feature>
<keyword evidence="6 9" id="KW-0694">RNA-binding</keyword>
<evidence type="ECO:0000256" key="7">
    <source>
        <dbReference type="ARBA" id="ARBA00023157"/>
    </source>
</evidence>
<dbReference type="Gene3D" id="2.30.30.280">
    <property type="entry name" value="Adenine nucleotide alpha hydrolases-like domains"/>
    <property type="match status" value="1"/>
</dbReference>
<dbReference type="Gene3D" id="2.40.30.10">
    <property type="entry name" value="Translation factors"/>
    <property type="match status" value="1"/>
</dbReference>
<evidence type="ECO:0000313" key="12">
    <source>
        <dbReference type="EMBL" id="HFX13053.1"/>
    </source>
</evidence>
<feature type="binding site" evidence="9">
    <location>
        <position position="36"/>
    </location>
    <ligand>
        <name>ATP</name>
        <dbReference type="ChEBI" id="CHEBI:30616"/>
    </ligand>
</feature>
<dbReference type="Pfam" id="PF20258">
    <property type="entry name" value="tRNA_Me_trans_C"/>
    <property type="match status" value="1"/>
</dbReference>
<dbReference type="GO" id="GO:0002143">
    <property type="term" value="P:tRNA wobble position uridine thiolation"/>
    <property type="evidence" value="ECO:0007669"/>
    <property type="project" value="TreeGrafter"/>
</dbReference>
<dbReference type="FunFam" id="2.30.30.280:FF:000001">
    <property type="entry name" value="tRNA-specific 2-thiouridylase MnmA"/>
    <property type="match status" value="1"/>
</dbReference>
<dbReference type="HAMAP" id="MF_00144">
    <property type="entry name" value="tRNA_thiouridyl_MnmA"/>
    <property type="match status" value="1"/>
</dbReference>
<evidence type="ECO:0000256" key="4">
    <source>
        <dbReference type="ARBA" id="ARBA00022741"/>
    </source>
</evidence>
<feature type="binding site" evidence="9">
    <location>
        <position position="126"/>
    </location>
    <ligand>
        <name>ATP</name>
        <dbReference type="ChEBI" id="CHEBI:30616"/>
    </ligand>
</feature>
<dbReference type="EC" id="2.8.1.13" evidence="9"/>
<proteinExistence type="inferred from homology"/>
<dbReference type="InterPro" id="IPR014729">
    <property type="entry name" value="Rossmann-like_a/b/a_fold"/>
</dbReference>
<feature type="region of interest" description="Interaction with tRNA" evidence="9">
    <location>
        <begin position="304"/>
        <end position="305"/>
    </location>
</feature>
<keyword evidence="4 9" id="KW-0547">Nucleotide-binding</keyword>
<dbReference type="GO" id="GO:0103016">
    <property type="term" value="F:tRNA-uridine 2-sulfurtransferase activity"/>
    <property type="evidence" value="ECO:0007669"/>
    <property type="project" value="UniProtKB-EC"/>
</dbReference>
<evidence type="ECO:0000256" key="9">
    <source>
        <dbReference type="HAMAP-Rule" id="MF_00144"/>
    </source>
</evidence>
<dbReference type="PANTHER" id="PTHR11933">
    <property type="entry name" value="TRNA 5-METHYLAMINOMETHYL-2-THIOURIDYLATE -METHYLTRANSFERASE"/>
    <property type="match status" value="1"/>
</dbReference>
<dbReference type="InterPro" id="IPR004506">
    <property type="entry name" value="MnmA-like"/>
</dbReference>
<dbReference type="PANTHER" id="PTHR11933:SF5">
    <property type="entry name" value="MITOCHONDRIAL TRNA-SPECIFIC 2-THIOURIDYLASE 1"/>
    <property type="match status" value="1"/>
</dbReference>
<reference evidence="12" key="1">
    <citation type="journal article" date="2020" name="mSystems">
        <title>Genome- and Community-Level Interaction Insights into Carbon Utilization and Element Cycling Functions of Hydrothermarchaeota in Hydrothermal Sediment.</title>
        <authorList>
            <person name="Zhou Z."/>
            <person name="Liu Y."/>
            <person name="Xu W."/>
            <person name="Pan J."/>
            <person name="Luo Z.H."/>
            <person name="Li M."/>
        </authorList>
    </citation>
    <scope>NUCLEOTIDE SEQUENCE [LARGE SCALE GENOMIC DNA]</scope>
    <source>
        <strain evidence="12">SpSt-81</strain>
    </source>
</reference>
<evidence type="ECO:0000259" key="10">
    <source>
        <dbReference type="Pfam" id="PF20258"/>
    </source>
</evidence>
<dbReference type="Pfam" id="PF03054">
    <property type="entry name" value="tRNA_Me_trans"/>
    <property type="match status" value="1"/>
</dbReference>
<accession>A0A7C3MIY0</accession>
<name>A0A7C3MIY0_DICTH</name>
<feature type="active site" description="Cysteine persulfide intermediate" evidence="9">
    <location>
        <position position="200"/>
    </location>
</feature>
<comment type="function">
    <text evidence="9">Catalyzes the 2-thiolation of uridine at the wobble position (U34) of tRNA, leading to the formation of s(2)U34.</text>
</comment>
<dbReference type="NCBIfam" id="TIGR00420">
    <property type="entry name" value="trmU"/>
    <property type="match status" value="1"/>
</dbReference>
<protein>
    <recommendedName>
        <fullName evidence="9">tRNA-specific 2-thiouridylase MnmA</fullName>
        <ecNumber evidence="9">2.8.1.13</ecNumber>
    </recommendedName>
</protein>
<evidence type="ECO:0000256" key="2">
    <source>
        <dbReference type="ARBA" id="ARBA00022679"/>
    </source>
</evidence>
<keyword evidence="3 9" id="KW-0819">tRNA processing</keyword>
<feature type="active site" description="Nucleophile" evidence="9">
    <location>
        <position position="102"/>
    </location>
</feature>
<evidence type="ECO:0000256" key="3">
    <source>
        <dbReference type="ARBA" id="ARBA00022694"/>
    </source>
</evidence>
<dbReference type="SUPFAM" id="SSF52402">
    <property type="entry name" value="Adenine nucleotide alpha hydrolases-like"/>
    <property type="match status" value="1"/>
</dbReference>